<dbReference type="AlphaFoldDB" id="A0ABD3NNX0"/>
<dbReference type="PROSITE" id="PS50297">
    <property type="entry name" value="ANK_REP_REGION"/>
    <property type="match status" value="2"/>
</dbReference>
<dbReference type="SUPFAM" id="SSF48403">
    <property type="entry name" value="Ankyrin repeat"/>
    <property type="match status" value="1"/>
</dbReference>
<dbReference type="PROSITE" id="PS50088">
    <property type="entry name" value="ANK_REPEAT"/>
    <property type="match status" value="2"/>
</dbReference>
<comment type="caution">
    <text evidence="5">The sequence shown here is derived from an EMBL/GenBank/DDBJ whole genome shotgun (WGS) entry which is preliminary data.</text>
</comment>
<dbReference type="EMBL" id="JALLAZ020001319">
    <property type="protein sequence ID" value="KAL3777008.1"/>
    <property type="molecule type" value="Genomic_DNA"/>
</dbReference>
<evidence type="ECO:0000313" key="6">
    <source>
        <dbReference type="Proteomes" id="UP001530315"/>
    </source>
</evidence>
<proteinExistence type="predicted"/>
<dbReference type="PANTHER" id="PTHR24153">
    <property type="entry name" value="ESPIN"/>
    <property type="match status" value="1"/>
</dbReference>
<organism evidence="5 6">
    <name type="scientific">Stephanodiscus triporus</name>
    <dbReference type="NCBI Taxonomy" id="2934178"/>
    <lineage>
        <taxon>Eukaryota</taxon>
        <taxon>Sar</taxon>
        <taxon>Stramenopiles</taxon>
        <taxon>Ochrophyta</taxon>
        <taxon>Bacillariophyta</taxon>
        <taxon>Coscinodiscophyceae</taxon>
        <taxon>Thalassiosirophycidae</taxon>
        <taxon>Stephanodiscales</taxon>
        <taxon>Stephanodiscaceae</taxon>
        <taxon>Stephanodiscus</taxon>
    </lineage>
</organism>
<evidence type="ECO:0000313" key="5">
    <source>
        <dbReference type="EMBL" id="KAL3777008.1"/>
    </source>
</evidence>
<keyword evidence="1" id="KW-0677">Repeat</keyword>
<feature type="region of interest" description="Disordered" evidence="4">
    <location>
        <begin position="628"/>
        <end position="652"/>
    </location>
</feature>
<protein>
    <submittedName>
        <fullName evidence="5">Uncharacterized protein</fullName>
    </submittedName>
</protein>
<evidence type="ECO:0000256" key="1">
    <source>
        <dbReference type="ARBA" id="ARBA00022737"/>
    </source>
</evidence>
<dbReference type="Proteomes" id="UP001530315">
    <property type="component" value="Unassembled WGS sequence"/>
</dbReference>
<keyword evidence="6" id="KW-1185">Reference proteome</keyword>
<feature type="repeat" description="ANK" evidence="3">
    <location>
        <begin position="274"/>
        <end position="300"/>
    </location>
</feature>
<evidence type="ECO:0000256" key="4">
    <source>
        <dbReference type="SAM" id="MobiDB-lite"/>
    </source>
</evidence>
<sequence length="782" mass="85755">MGSKELSIYDNNSDCGLWLVAVIVVAPPPPVHVEATIDICFVLRQYDNPSSRAGGDDLISKMSDDNELNENNTMDLHSLLSPQTIEDWGVICRHIQRHPHHARERYYRNESPLQLALTARGDSKERMVALKSLLDADPDSIHSRDAEGRTPLHTACAAGRSDDILRWLINAEDESLLRRSSHSNESEQRSVTLRTDYPGGALPLHMIAASSQNRFDCIASLARGEATDVHYRSSLPLNRYRMHCAITPNIISAYLSTTCIWQAHPEAVWDKDCEGEIPLHAAASWGNVGAIVSLLIGHAAVRQIDCSGISSAVRTAALTTDDRNKTPLDRACNRLSSTCVNLGDQRPSELFNYSSLRRSIPRHDPFEDGATPVSISSNEGQLSLLPNSQMMVSCRRRIPGCGSSFHSSFSSSLVGVSSASKSSVPIHRRLNSSFIPRRKPIDPILGLEALDGDGIEEFAKVEMLARAACGFFEVFPETTPKSPSPSRPANTTVSTCKATSCFRLLHAVIVLGCAPEIVWHVAARFPHQVGEKDERGRCPFFLACDRLAVCSRRLANQHRRISSAKEAKEANKNVEFTINEDEDSGTKFVQSLLLGEKYPSVLDDAIRSTTTPPTIQRPTLPHRQIMPTRSPKAEIESGCISSSTSNDDPRECGLSSREIIDILLHSSLFGKPEMASVPDAGGRLPLHVVLEAGMQWAGEDVRICDGENEVGDSLVPQSLMDVYPRALEIMDGKTGLLPFMIAATLNDSDEESNESMNEGCTKQLQTIYLLLLKAPNAIALSL</sequence>
<dbReference type="Gene3D" id="1.25.40.20">
    <property type="entry name" value="Ankyrin repeat-containing domain"/>
    <property type="match status" value="2"/>
</dbReference>
<evidence type="ECO:0000256" key="2">
    <source>
        <dbReference type="ARBA" id="ARBA00023043"/>
    </source>
</evidence>
<reference evidence="5 6" key="1">
    <citation type="submission" date="2024-10" db="EMBL/GenBank/DDBJ databases">
        <title>Updated reference genomes for cyclostephanoid diatoms.</title>
        <authorList>
            <person name="Roberts W.R."/>
            <person name="Alverson A.J."/>
        </authorList>
    </citation>
    <scope>NUCLEOTIDE SEQUENCE [LARGE SCALE GENOMIC DNA]</scope>
    <source>
        <strain evidence="5 6">AJA276-08</strain>
    </source>
</reference>
<dbReference type="InterPro" id="IPR002110">
    <property type="entry name" value="Ankyrin_rpt"/>
</dbReference>
<dbReference type="InterPro" id="IPR052420">
    <property type="entry name" value="Espin/Espin-like"/>
</dbReference>
<accession>A0ABD3NNX0</accession>
<evidence type="ECO:0000256" key="3">
    <source>
        <dbReference type="PROSITE-ProRule" id="PRU00023"/>
    </source>
</evidence>
<dbReference type="PANTHER" id="PTHR24153:SF8">
    <property type="entry name" value="FORKED, ISOFORM F"/>
    <property type="match status" value="1"/>
</dbReference>
<gene>
    <name evidence="5" type="ORF">ACHAW5_006980</name>
</gene>
<dbReference type="SMART" id="SM00248">
    <property type="entry name" value="ANK"/>
    <property type="match status" value="4"/>
</dbReference>
<name>A0ABD3NNX0_9STRA</name>
<feature type="repeat" description="ANK" evidence="3">
    <location>
        <begin position="147"/>
        <end position="170"/>
    </location>
</feature>
<keyword evidence="2 3" id="KW-0040">ANK repeat</keyword>
<dbReference type="Pfam" id="PF13606">
    <property type="entry name" value="Ank_3"/>
    <property type="match status" value="1"/>
</dbReference>
<dbReference type="InterPro" id="IPR036770">
    <property type="entry name" value="Ankyrin_rpt-contain_sf"/>
</dbReference>